<dbReference type="SUPFAM" id="SSF46785">
    <property type="entry name" value="Winged helix' DNA-binding domain"/>
    <property type="match status" value="1"/>
</dbReference>
<keyword evidence="2" id="KW-0131">Cell cycle</keyword>
<accession>A0A507DIT5</accession>
<evidence type="ECO:0000313" key="7">
    <source>
        <dbReference type="Proteomes" id="UP000317494"/>
    </source>
</evidence>
<dbReference type="GO" id="GO:0030174">
    <property type="term" value="P:regulation of DNA-templated DNA replication initiation"/>
    <property type="evidence" value="ECO:0007669"/>
    <property type="project" value="InterPro"/>
</dbReference>
<gene>
    <name evidence="5" type="ORF">SeLEV6574_g01918</name>
    <name evidence="6" type="ORF">SeMB42_g01927</name>
</gene>
<dbReference type="PANTHER" id="PTHR28637:SF1">
    <property type="entry name" value="DNA REPLICATION FACTOR CDT1"/>
    <property type="match status" value="1"/>
</dbReference>
<feature type="domain" description="CDT1 Geminin-binding" evidence="4">
    <location>
        <begin position="210"/>
        <end position="371"/>
    </location>
</feature>
<dbReference type="PANTHER" id="PTHR28637">
    <property type="entry name" value="DNA REPLICATION FACTOR CDT1"/>
    <property type="match status" value="1"/>
</dbReference>
<comment type="similarity">
    <text evidence="1">Belongs to the Cdt1 family.</text>
</comment>
<dbReference type="Proteomes" id="UP000317494">
    <property type="component" value="Unassembled WGS sequence"/>
</dbReference>
<evidence type="ECO:0000313" key="6">
    <source>
        <dbReference type="EMBL" id="TPX51436.1"/>
    </source>
</evidence>
<feature type="region of interest" description="Disordered" evidence="3">
    <location>
        <begin position="389"/>
        <end position="434"/>
    </location>
</feature>
<dbReference type="InterPro" id="IPR045173">
    <property type="entry name" value="Cdt1"/>
</dbReference>
<dbReference type="AlphaFoldDB" id="A0A507DIT5"/>
<dbReference type="GO" id="GO:0000278">
    <property type="term" value="P:mitotic cell cycle"/>
    <property type="evidence" value="ECO:0007669"/>
    <property type="project" value="TreeGrafter"/>
</dbReference>
<reference evidence="7 8" key="1">
    <citation type="journal article" date="2019" name="Sci. Rep.">
        <title>Comparative genomics of chytrid fungi reveal insights into the obligate biotrophic and pathogenic lifestyle of Synchytrium endobioticum.</title>
        <authorList>
            <person name="van de Vossenberg B.T.L.H."/>
            <person name="Warris S."/>
            <person name="Nguyen H.D.T."/>
            <person name="van Gent-Pelzer M.P.E."/>
            <person name="Joly D.L."/>
            <person name="van de Geest H.C."/>
            <person name="Bonants P.J.M."/>
            <person name="Smith D.S."/>
            <person name="Levesque C.A."/>
            <person name="van der Lee T.A.J."/>
        </authorList>
    </citation>
    <scope>NUCLEOTIDE SEQUENCE [LARGE SCALE GENOMIC DNA]</scope>
    <source>
        <strain evidence="5 8">LEV6574</strain>
        <strain evidence="6 7">MB42</strain>
    </source>
</reference>
<dbReference type="InterPro" id="IPR032054">
    <property type="entry name" value="Cdt1_C"/>
</dbReference>
<evidence type="ECO:0000313" key="5">
    <source>
        <dbReference type="EMBL" id="TPX48645.1"/>
    </source>
</evidence>
<dbReference type="Gene3D" id="1.10.10.1420">
    <property type="entry name" value="DNA replication factor Cdt1, C-terminal WH domain"/>
    <property type="match status" value="1"/>
</dbReference>
<dbReference type="InterPro" id="IPR014939">
    <property type="entry name" value="CDT1_Gemini-bd-like"/>
</dbReference>
<dbReference type="VEuPathDB" id="FungiDB:SeMB42_g01927"/>
<protein>
    <recommendedName>
        <fullName evidence="4">CDT1 Geminin-binding domain-containing protein</fullName>
    </recommendedName>
</protein>
<organism evidence="6 7">
    <name type="scientific">Synchytrium endobioticum</name>
    <dbReference type="NCBI Taxonomy" id="286115"/>
    <lineage>
        <taxon>Eukaryota</taxon>
        <taxon>Fungi</taxon>
        <taxon>Fungi incertae sedis</taxon>
        <taxon>Chytridiomycota</taxon>
        <taxon>Chytridiomycota incertae sedis</taxon>
        <taxon>Chytridiomycetes</taxon>
        <taxon>Synchytriales</taxon>
        <taxon>Synchytriaceae</taxon>
        <taxon>Synchytrium</taxon>
    </lineage>
</organism>
<feature type="region of interest" description="Disordered" evidence="3">
    <location>
        <begin position="112"/>
        <end position="137"/>
    </location>
</feature>
<dbReference type="GO" id="GO:0070182">
    <property type="term" value="F:DNA polymerase binding"/>
    <property type="evidence" value="ECO:0007669"/>
    <property type="project" value="TreeGrafter"/>
</dbReference>
<dbReference type="GO" id="GO:0000076">
    <property type="term" value="P:DNA replication checkpoint signaling"/>
    <property type="evidence" value="ECO:0007669"/>
    <property type="project" value="TreeGrafter"/>
</dbReference>
<dbReference type="GO" id="GO:0005634">
    <property type="term" value="C:nucleus"/>
    <property type="evidence" value="ECO:0007669"/>
    <property type="project" value="TreeGrafter"/>
</dbReference>
<comment type="caution">
    <text evidence="6">The sequence shown here is derived from an EMBL/GenBank/DDBJ whole genome shotgun (WGS) entry which is preliminary data.</text>
</comment>
<dbReference type="STRING" id="286115.A0A507DIT5"/>
<dbReference type="EMBL" id="QEAN01000054">
    <property type="protein sequence ID" value="TPX51436.1"/>
    <property type="molecule type" value="Genomic_DNA"/>
</dbReference>
<dbReference type="Pfam" id="PF16679">
    <property type="entry name" value="CDT1_C"/>
    <property type="match status" value="1"/>
</dbReference>
<dbReference type="SMART" id="SM01075">
    <property type="entry name" value="CDT1"/>
    <property type="match status" value="1"/>
</dbReference>
<dbReference type="GO" id="GO:0071163">
    <property type="term" value="P:DNA replication preinitiation complex assembly"/>
    <property type="evidence" value="ECO:0007669"/>
    <property type="project" value="InterPro"/>
</dbReference>
<dbReference type="InterPro" id="IPR036390">
    <property type="entry name" value="WH_DNA-bd_sf"/>
</dbReference>
<evidence type="ECO:0000256" key="1">
    <source>
        <dbReference type="ARBA" id="ARBA00008356"/>
    </source>
</evidence>
<sequence>MIRQQRTISDFVTVKKKGTALSSKVSATGKASLCNETPDKTVPVDDVRANKRPRTSAAFSLQLPVNVDAKDHTTSIELSSVAGIPDETKVVVTLTSAASPPKEILRTPVKGRQEGSIVRAEESVPTPTRQDSPASLRKRRVQVVVAEAEDVSMPSLVGSSPATPKFGTLACPITPTTKSLKTVTSPLSATSKPTHVKYKHLVEPGVVLPLPKKYELLERFFHALEHTIIFAKSRDQSPILCRMQKPIENMVNRTLELSHLAQIVRVYPEAYQIKPIRIDYQGVKVESLVIDIPRSRTLATSPRESTVDQNAWKPRREILHNRLLDLVKTEHAKLLLKLKFTLKYDPMEVATWHPRFDLESIPDIPQAILPFFPKRELMTLEEMLEARAKSKNKPIVESSSPLAEPTTPTPRQTRKSTSPPPCSSSLPLSETVPVSVPAKPLSRSAALLERIREKEKKKLEQSLFKKVQTPEEEKRRMRLSRLPDVVRCLFVLYVTSQKNVLPLMTVSKHVADGSKAGLSEDEAREHLKLLASVLPDVCKVVGVQSNLLRVNVEVKMNDIKPRLDALMAAERS</sequence>
<proteinExistence type="inferred from homology"/>
<dbReference type="OrthoDB" id="341730at2759"/>
<evidence type="ECO:0000256" key="3">
    <source>
        <dbReference type="SAM" id="MobiDB-lite"/>
    </source>
</evidence>
<keyword evidence="7" id="KW-1185">Reference proteome</keyword>
<dbReference type="Pfam" id="PF08839">
    <property type="entry name" value="CDT1"/>
    <property type="match status" value="1"/>
</dbReference>
<evidence type="ECO:0000256" key="2">
    <source>
        <dbReference type="ARBA" id="ARBA00023306"/>
    </source>
</evidence>
<dbReference type="EMBL" id="QEAM01000048">
    <property type="protein sequence ID" value="TPX48645.1"/>
    <property type="molecule type" value="Genomic_DNA"/>
</dbReference>
<dbReference type="InterPro" id="IPR038090">
    <property type="entry name" value="Cdt1_C_WH_dom_sf"/>
</dbReference>
<evidence type="ECO:0000259" key="4">
    <source>
        <dbReference type="SMART" id="SM01075"/>
    </source>
</evidence>
<dbReference type="GO" id="GO:0003677">
    <property type="term" value="F:DNA binding"/>
    <property type="evidence" value="ECO:0007669"/>
    <property type="project" value="InterPro"/>
</dbReference>
<name>A0A507DIT5_9FUNG</name>
<evidence type="ECO:0000313" key="8">
    <source>
        <dbReference type="Proteomes" id="UP000320475"/>
    </source>
</evidence>
<dbReference type="Proteomes" id="UP000320475">
    <property type="component" value="Unassembled WGS sequence"/>
</dbReference>